<dbReference type="SUPFAM" id="SSF53335">
    <property type="entry name" value="S-adenosyl-L-methionine-dependent methyltransferases"/>
    <property type="match status" value="1"/>
</dbReference>
<evidence type="ECO:0000256" key="3">
    <source>
        <dbReference type="PROSITE-ProRule" id="PRU00182"/>
    </source>
</evidence>
<dbReference type="Gene3D" id="3.10.290.10">
    <property type="entry name" value="RNA-binding S4 domain"/>
    <property type="match status" value="1"/>
</dbReference>
<dbReference type="PANTHER" id="PTHR32319">
    <property type="entry name" value="BACTERIAL HEMOLYSIN-LIKE PROTEIN"/>
    <property type="match status" value="1"/>
</dbReference>
<dbReference type="GO" id="GO:0003723">
    <property type="term" value="F:RNA binding"/>
    <property type="evidence" value="ECO:0007669"/>
    <property type="project" value="UniProtKB-KW"/>
</dbReference>
<keyword evidence="1 3" id="KW-0694">RNA-binding</keyword>
<dbReference type="InterPro" id="IPR029063">
    <property type="entry name" value="SAM-dependent_MTases_sf"/>
</dbReference>
<gene>
    <name evidence="5" type="ORF">RCIX61</name>
</gene>
<dbReference type="InterPro" id="IPR047048">
    <property type="entry name" value="TlyA"/>
</dbReference>
<evidence type="ECO:0000313" key="6">
    <source>
        <dbReference type="Proteomes" id="UP000000663"/>
    </source>
</evidence>
<keyword evidence="5" id="KW-0489">Methyltransferase</keyword>
<dbReference type="InterPro" id="IPR002877">
    <property type="entry name" value="RNA_MeTrfase_FtsJ_dom"/>
</dbReference>
<evidence type="ECO:0000256" key="1">
    <source>
        <dbReference type="ARBA" id="ARBA00022884"/>
    </source>
</evidence>
<dbReference type="AlphaFoldDB" id="Q0W7S2"/>
<comment type="similarity">
    <text evidence="2">Belongs to the TlyA family.</text>
</comment>
<evidence type="ECO:0000256" key="2">
    <source>
        <dbReference type="ARBA" id="ARBA00029460"/>
    </source>
</evidence>
<dbReference type="CDD" id="cd02440">
    <property type="entry name" value="AdoMet_MTases"/>
    <property type="match status" value="1"/>
</dbReference>
<dbReference type="SUPFAM" id="SSF55174">
    <property type="entry name" value="Alpha-L RNA-binding motif"/>
    <property type="match status" value="1"/>
</dbReference>
<keyword evidence="6" id="KW-1185">Reference proteome</keyword>
<evidence type="ECO:0000259" key="4">
    <source>
        <dbReference type="SMART" id="SM00363"/>
    </source>
</evidence>
<dbReference type="GeneID" id="5143322"/>
<dbReference type="InterPro" id="IPR002942">
    <property type="entry name" value="S4_RNA-bd"/>
</dbReference>
<dbReference type="eggNOG" id="arCOG00080">
    <property type="taxonomic scope" value="Archaea"/>
</dbReference>
<dbReference type="SMART" id="SM00363">
    <property type="entry name" value="S4"/>
    <property type="match status" value="1"/>
</dbReference>
<dbReference type="OrthoDB" id="134864at2157"/>
<dbReference type="KEGG" id="rci:RCIX61"/>
<dbReference type="EMBL" id="AM114193">
    <property type="protein sequence ID" value="CAJ35571.1"/>
    <property type="molecule type" value="Genomic_DNA"/>
</dbReference>
<dbReference type="PANTHER" id="PTHR32319:SF0">
    <property type="entry name" value="BACTERIAL HEMOLYSIN-LIKE PROTEIN"/>
    <property type="match status" value="1"/>
</dbReference>
<sequence>MRLDEYLVSEGLIASRSRAKRYIHRGLVKLNGEVVTKPSKQVKPGAIIEIAEEDRPEGYFKLKGIQNQSGILRPGDRVLDIGSSAGGFLMYASGIADEIVGIEYSEEFREPLEAVMEEYPNVKVLFGDAFNMDLTPLGEFDVILNDMTVEPAMSIEIMARFLPLLRGGGRVLQVLKLDKISDVEPFLILLEKKGLEIVKVIRPEKREAYVIARPKR</sequence>
<accession>Q0W7S2</accession>
<feature type="domain" description="RNA-binding S4" evidence="4">
    <location>
        <begin position="1"/>
        <end position="63"/>
    </location>
</feature>
<dbReference type="GO" id="GO:0032259">
    <property type="term" value="P:methylation"/>
    <property type="evidence" value="ECO:0007669"/>
    <property type="project" value="UniProtKB-KW"/>
</dbReference>
<keyword evidence="5" id="KW-0808">Transferase</keyword>
<dbReference type="InterPro" id="IPR036986">
    <property type="entry name" value="S4_RNA-bd_sf"/>
</dbReference>
<dbReference type="Proteomes" id="UP000000663">
    <property type="component" value="Chromosome"/>
</dbReference>
<evidence type="ECO:0000313" key="5">
    <source>
        <dbReference type="EMBL" id="CAJ35571.1"/>
    </source>
</evidence>
<dbReference type="RefSeq" id="WP_012036923.1">
    <property type="nucleotide sequence ID" value="NC_009464.1"/>
</dbReference>
<dbReference type="STRING" id="351160.RCIX61"/>
<name>Q0W7S2_METAR</name>
<dbReference type="Gene3D" id="3.40.50.150">
    <property type="entry name" value="Vaccinia Virus protein VP39"/>
    <property type="match status" value="1"/>
</dbReference>
<dbReference type="GO" id="GO:0008168">
    <property type="term" value="F:methyltransferase activity"/>
    <property type="evidence" value="ECO:0007669"/>
    <property type="project" value="UniProtKB-KW"/>
</dbReference>
<dbReference type="CDD" id="cd00165">
    <property type="entry name" value="S4"/>
    <property type="match status" value="1"/>
</dbReference>
<dbReference type="Pfam" id="PF01479">
    <property type="entry name" value="S4"/>
    <property type="match status" value="1"/>
</dbReference>
<protein>
    <submittedName>
        <fullName evidence="5">Ribosomal RNA methyltransferase</fullName>
    </submittedName>
</protein>
<proteinExistence type="inferred from homology"/>
<dbReference type="Pfam" id="PF01728">
    <property type="entry name" value="FtsJ"/>
    <property type="match status" value="1"/>
</dbReference>
<dbReference type="PROSITE" id="PS50889">
    <property type="entry name" value="S4"/>
    <property type="match status" value="1"/>
</dbReference>
<reference evidence="5 6" key="1">
    <citation type="journal article" date="2006" name="Science">
        <title>Genome of rice cluster I archaea -- the key methane producers in the rice rhizosphere.</title>
        <authorList>
            <person name="Erkel C."/>
            <person name="Kube M."/>
            <person name="Reinhardt R."/>
            <person name="Liesack W."/>
        </authorList>
    </citation>
    <scope>NUCLEOTIDE SEQUENCE [LARGE SCALE GENOMIC DNA]</scope>
    <source>
        <strain evidence="6">DSM 22066 / NBRC 105507 / MRE50</strain>
    </source>
</reference>
<organism evidence="5 6">
    <name type="scientific">Methanocella arvoryzae (strain DSM 22066 / NBRC 105507 / MRE50)</name>
    <dbReference type="NCBI Taxonomy" id="351160"/>
    <lineage>
        <taxon>Archaea</taxon>
        <taxon>Methanobacteriati</taxon>
        <taxon>Methanobacteriota</taxon>
        <taxon>Stenosarchaea group</taxon>
        <taxon>Methanomicrobia</taxon>
        <taxon>Methanocellales</taxon>
        <taxon>Methanocellaceae</taxon>
        <taxon>Methanocella</taxon>
    </lineage>
</organism>